<dbReference type="KEGG" id="kle:AO703_20075"/>
<dbReference type="Gene3D" id="1.10.1200.10">
    <property type="entry name" value="ACP-like"/>
    <property type="match status" value="1"/>
</dbReference>
<dbReference type="SUPFAM" id="SSF47336">
    <property type="entry name" value="ACP-like"/>
    <property type="match status" value="1"/>
</dbReference>
<evidence type="ECO:0000313" key="2">
    <source>
        <dbReference type="EMBL" id="ALR78489.1"/>
    </source>
</evidence>
<dbReference type="Pfam" id="PF00550">
    <property type="entry name" value="PP-binding"/>
    <property type="match status" value="1"/>
</dbReference>
<dbReference type="RefSeq" id="WP_013364325.1">
    <property type="nucleotide sequence ID" value="NZ_CP012871.1"/>
</dbReference>
<dbReference type="Proteomes" id="UP000069162">
    <property type="component" value="Chromosome"/>
</dbReference>
<dbReference type="AlphaFoldDB" id="A0A806XIG6"/>
<dbReference type="PROSITE" id="PS50075">
    <property type="entry name" value="CARRIER"/>
    <property type="match status" value="1"/>
</dbReference>
<accession>A0A806XIG6</accession>
<organism evidence="2 3">
    <name type="scientific">[Enterobacter] lignolyticus</name>
    <dbReference type="NCBI Taxonomy" id="1334193"/>
    <lineage>
        <taxon>Bacteria</taxon>
        <taxon>Pseudomonadati</taxon>
        <taxon>Pseudomonadota</taxon>
        <taxon>Gammaproteobacteria</taxon>
        <taxon>Enterobacterales</taxon>
        <taxon>Enterobacteriaceae</taxon>
        <taxon>Pluralibacter</taxon>
    </lineage>
</organism>
<dbReference type="EMBL" id="CP012871">
    <property type="protein sequence ID" value="ALR78489.1"/>
    <property type="molecule type" value="Genomic_DNA"/>
</dbReference>
<dbReference type="NCBIfam" id="NF006617">
    <property type="entry name" value="PRK09184.1"/>
    <property type="match status" value="1"/>
</dbReference>
<protein>
    <submittedName>
        <fullName evidence="2">Acyl carrier protein</fullName>
    </submittedName>
</protein>
<evidence type="ECO:0000259" key="1">
    <source>
        <dbReference type="PROSITE" id="PS50075"/>
    </source>
</evidence>
<name>A0A806XIG6_9ENTR</name>
<evidence type="ECO:0000313" key="3">
    <source>
        <dbReference type="Proteomes" id="UP000069162"/>
    </source>
</evidence>
<dbReference type="OrthoDB" id="9803943at2"/>
<reference evidence="3" key="1">
    <citation type="submission" date="2015-10" db="EMBL/GenBank/DDBJ databases">
        <title>Complete Genome Sequencing of Klebsiella sp. strain G5.</title>
        <authorList>
            <person name="Chan K.-G."/>
            <person name="Chen J.-W."/>
        </authorList>
    </citation>
    <scope>NUCLEOTIDE SEQUENCE [LARGE SCALE GENOMIC DNA]</scope>
    <source>
        <strain evidence="3">G5</strain>
    </source>
</reference>
<dbReference type="InterPro" id="IPR036736">
    <property type="entry name" value="ACP-like_sf"/>
</dbReference>
<dbReference type="InterPro" id="IPR009081">
    <property type="entry name" value="PP-bd_ACP"/>
</dbReference>
<proteinExistence type="predicted"/>
<gene>
    <name evidence="2" type="ORF">AO703_20075</name>
</gene>
<sequence length="85" mass="9256">MQSLYLEIKNLIISTLNLDELSADDIDTDAPLFGDGLGLDSIDALELGLAVKNQYGVTLSAESEEVRQHFYSVATLASFIHAQRA</sequence>
<feature type="domain" description="Carrier" evidence="1">
    <location>
        <begin position="2"/>
        <end position="84"/>
    </location>
</feature>
<dbReference type="OMA" id="DTRNHFS"/>